<dbReference type="AlphaFoldDB" id="A0A098GC91"/>
<evidence type="ECO:0000313" key="4">
    <source>
        <dbReference type="Proteomes" id="UP000182998"/>
    </source>
</evidence>
<keyword evidence="4" id="KW-1185">Reference proteome</keyword>
<name>A0A098GC91_LEGMI</name>
<evidence type="ECO:0000313" key="2">
    <source>
        <dbReference type="EMBL" id="SCX94504.1"/>
    </source>
</evidence>
<dbReference type="EMBL" id="LN614830">
    <property type="protein sequence ID" value="CEG59585.1"/>
    <property type="molecule type" value="Genomic_DNA"/>
</dbReference>
<organism evidence="1 3">
    <name type="scientific">Legionella micdadei</name>
    <name type="common">Tatlockia micdadei</name>
    <dbReference type="NCBI Taxonomy" id="451"/>
    <lineage>
        <taxon>Bacteria</taxon>
        <taxon>Pseudomonadati</taxon>
        <taxon>Pseudomonadota</taxon>
        <taxon>Gammaproteobacteria</taxon>
        <taxon>Legionellales</taxon>
        <taxon>Legionellaceae</taxon>
        <taxon>Legionella</taxon>
    </lineage>
</organism>
<accession>A0A098GC91</accession>
<dbReference type="PATRIC" id="fig|451.8.peg.624"/>
<dbReference type="STRING" id="451.B6N58_01045"/>
<reference evidence="3" key="1">
    <citation type="submission" date="2014-09" db="EMBL/GenBank/DDBJ databases">
        <authorList>
            <person name="Gomez-Valero L."/>
        </authorList>
    </citation>
    <scope>NUCLEOTIDE SEQUENCE [LARGE SCALE GENOMIC DNA]</scope>
    <source>
        <strain evidence="3">ATCC33218</strain>
    </source>
</reference>
<reference evidence="1" key="2">
    <citation type="submission" date="2014-09" db="EMBL/GenBank/DDBJ databases">
        <authorList>
            <person name="GOMEZ-VALERO Laura"/>
        </authorList>
    </citation>
    <scope>NUCLEOTIDE SEQUENCE</scope>
    <source>
        <strain evidence="1">ATCC33218</strain>
    </source>
</reference>
<gene>
    <name evidence="1" type="ORF">LMI_0222</name>
    <name evidence="2" type="ORF">SAMN02982997_00453</name>
</gene>
<sequence>MSSSLTLRTELVEIETHLSLSDKLITELEQFTRKHYSLTSHQQFYEQVLGLRKSGGLGIFYNNNKIVGFTRICRNLIQAQGKQITAYTGGTYHDPRIDLNFTAAKFCLAKAIRYKLERPNDEMVYFALAGSPARYEFLVKLNNEILPQENRPIPEFVLELAESLKKRNGWESNPWHPMLVKHQIQWLNPPPFQAEKTDALTRYYTSLNPEYLNGTSLLIYLPINLTDISFVIKRVLTEMQTPFQHLETDYAI</sequence>
<evidence type="ECO:0000313" key="1">
    <source>
        <dbReference type="EMBL" id="CEG59585.1"/>
    </source>
</evidence>
<dbReference type="KEGG" id="tmc:LMI_0222"/>
<dbReference type="Proteomes" id="UP000182998">
    <property type="component" value="Unassembled WGS sequence"/>
</dbReference>
<dbReference type="HOGENOM" id="CLU_1045074_0_0_6"/>
<evidence type="ECO:0000313" key="3">
    <source>
        <dbReference type="Proteomes" id="UP000032414"/>
    </source>
</evidence>
<dbReference type="OrthoDB" id="5640016at2"/>
<protein>
    <submittedName>
        <fullName evidence="1">Uncharacterized protein</fullName>
    </submittedName>
</protein>
<dbReference type="EMBL" id="FMVN01000002">
    <property type="protein sequence ID" value="SCX94504.1"/>
    <property type="molecule type" value="Genomic_DNA"/>
</dbReference>
<dbReference type="Proteomes" id="UP000032414">
    <property type="component" value="Chromosome I"/>
</dbReference>
<reference evidence="2 4" key="3">
    <citation type="submission" date="2016-10" db="EMBL/GenBank/DDBJ databases">
        <authorList>
            <person name="Varghese N."/>
            <person name="Submissions S."/>
        </authorList>
    </citation>
    <scope>NUCLEOTIDE SEQUENCE [LARGE SCALE GENOMIC DNA]</scope>
    <source>
        <strain evidence="2 4">ATCC 33218</strain>
    </source>
</reference>
<dbReference type="RefSeq" id="WP_045098144.1">
    <property type="nucleotide sequence ID" value="NZ_CP020614.1"/>
</dbReference>
<proteinExistence type="predicted"/>